<dbReference type="OrthoDB" id="3222at2759"/>
<comment type="caution">
    <text evidence="8">The sequence shown here is derived from an EMBL/GenBank/DDBJ whole genome shotgun (WGS) entry which is preliminary data.</text>
</comment>
<evidence type="ECO:0000256" key="7">
    <source>
        <dbReference type="SAM" id="Phobius"/>
    </source>
</evidence>
<dbReference type="PANTHER" id="PTHR19139">
    <property type="entry name" value="AQUAPORIN TRANSPORTER"/>
    <property type="match status" value="1"/>
</dbReference>
<dbReference type="CDD" id="cd00333">
    <property type="entry name" value="MIP"/>
    <property type="match status" value="1"/>
</dbReference>
<evidence type="ECO:0000313" key="8">
    <source>
        <dbReference type="EMBL" id="KAG8222864.1"/>
    </source>
</evidence>
<dbReference type="InterPro" id="IPR034294">
    <property type="entry name" value="Aquaporin_transptr"/>
</dbReference>
<comment type="similarity">
    <text evidence="2 6">Belongs to the MIP/aquaporin (TC 1.A.8) family.</text>
</comment>
<feature type="transmembrane region" description="Helical" evidence="7">
    <location>
        <begin position="165"/>
        <end position="185"/>
    </location>
</feature>
<dbReference type="Proteomes" id="UP000792457">
    <property type="component" value="Unassembled WGS sequence"/>
</dbReference>
<dbReference type="InterPro" id="IPR000425">
    <property type="entry name" value="MIP"/>
</dbReference>
<name>A0A8K0JV23_LADFU</name>
<comment type="subcellular location">
    <subcellularLocation>
        <location evidence="1">Membrane</location>
        <topology evidence="1">Multi-pass membrane protein</topology>
    </subcellularLocation>
</comment>
<evidence type="ECO:0000256" key="6">
    <source>
        <dbReference type="RuleBase" id="RU000477"/>
    </source>
</evidence>
<feature type="transmembrane region" description="Helical" evidence="7">
    <location>
        <begin position="90"/>
        <end position="111"/>
    </location>
</feature>
<dbReference type="InterPro" id="IPR023271">
    <property type="entry name" value="Aquaporin-like"/>
</dbReference>
<reference evidence="8" key="2">
    <citation type="submission" date="2017-10" db="EMBL/GenBank/DDBJ databases">
        <title>Ladona fulva Genome sequencing and assembly.</title>
        <authorList>
            <person name="Murali S."/>
            <person name="Richards S."/>
            <person name="Bandaranaike D."/>
            <person name="Bellair M."/>
            <person name="Blankenburg K."/>
            <person name="Chao H."/>
            <person name="Dinh H."/>
            <person name="Doddapaneni H."/>
            <person name="Dugan-Rocha S."/>
            <person name="Elkadiri S."/>
            <person name="Gnanaolivu R."/>
            <person name="Hernandez B."/>
            <person name="Skinner E."/>
            <person name="Javaid M."/>
            <person name="Lee S."/>
            <person name="Li M."/>
            <person name="Ming W."/>
            <person name="Munidasa M."/>
            <person name="Muniz J."/>
            <person name="Nguyen L."/>
            <person name="Hughes D."/>
            <person name="Osuji N."/>
            <person name="Pu L.-L."/>
            <person name="Puazo M."/>
            <person name="Qu C."/>
            <person name="Quiroz J."/>
            <person name="Raj R."/>
            <person name="Weissenberger G."/>
            <person name="Xin Y."/>
            <person name="Zou X."/>
            <person name="Han Y."/>
            <person name="Worley K."/>
            <person name="Muzny D."/>
            <person name="Gibbs R."/>
        </authorList>
    </citation>
    <scope>NUCLEOTIDE SEQUENCE</scope>
    <source>
        <strain evidence="8">Sampled in the wild</strain>
    </source>
</reference>
<organism evidence="8 9">
    <name type="scientific">Ladona fulva</name>
    <name type="common">Scarce chaser dragonfly</name>
    <name type="synonym">Libellula fulva</name>
    <dbReference type="NCBI Taxonomy" id="123851"/>
    <lineage>
        <taxon>Eukaryota</taxon>
        <taxon>Metazoa</taxon>
        <taxon>Ecdysozoa</taxon>
        <taxon>Arthropoda</taxon>
        <taxon>Hexapoda</taxon>
        <taxon>Insecta</taxon>
        <taxon>Pterygota</taxon>
        <taxon>Palaeoptera</taxon>
        <taxon>Odonata</taxon>
        <taxon>Epiprocta</taxon>
        <taxon>Anisoptera</taxon>
        <taxon>Libelluloidea</taxon>
        <taxon>Libellulidae</taxon>
        <taxon>Ladona</taxon>
    </lineage>
</organism>
<dbReference type="GO" id="GO:0015267">
    <property type="term" value="F:channel activity"/>
    <property type="evidence" value="ECO:0007669"/>
    <property type="project" value="InterPro"/>
</dbReference>
<evidence type="ECO:0000256" key="3">
    <source>
        <dbReference type="ARBA" id="ARBA00022692"/>
    </source>
</evidence>
<keyword evidence="3 6" id="KW-0812">Transmembrane</keyword>
<dbReference type="PRINTS" id="PR00783">
    <property type="entry name" value="MINTRINSICP"/>
</dbReference>
<evidence type="ECO:0000256" key="4">
    <source>
        <dbReference type="ARBA" id="ARBA00022989"/>
    </source>
</evidence>
<dbReference type="Pfam" id="PF00230">
    <property type="entry name" value="MIP"/>
    <property type="match status" value="1"/>
</dbReference>
<proteinExistence type="inferred from homology"/>
<dbReference type="AlphaFoldDB" id="A0A8K0JV23"/>
<protein>
    <submittedName>
        <fullName evidence="8">Uncharacterized protein</fullName>
    </submittedName>
</protein>
<keyword evidence="4 7" id="KW-1133">Transmembrane helix</keyword>
<dbReference type="EMBL" id="KZ308146">
    <property type="protein sequence ID" value="KAG8222864.1"/>
    <property type="molecule type" value="Genomic_DNA"/>
</dbReference>
<reference evidence="8" key="1">
    <citation type="submission" date="2013-04" db="EMBL/GenBank/DDBJ databases">
        <authorList>
            <person name="Qu J."/>
            <person name="Murali S.C."/>
            <person name="Bandaranaike D."/>
            <person name="Bellair M."/>
            <person name="Blankenburg K."/>
            <person name="Chao H."/>
            <person name="Dinh H."/>
            <person name="Doddapaneni H."/>
            <person name="Downs B."/>
            <person name="Dugan-Rocha S."/>
            <person name="Elkadiri S."/>
            <person name="Gnanaolivu R.D."/>
            <person name="Hernandez B."/>
            <person name="Javaid M."/>
            <person name="Jayaseelan J.C."/>
            <person name="Lee S."/>
            <person name="Li M."/>
            <person name="Ming W."/>
            <person name="Munidasa M."/>
            <person name="Muniz J."/>
            <person name="Nguyen L."/>
            <person name="Ongeri F."/>
            <person name="Osuji N."/>
            <person name="Pu L.-L."/>
            <person name="Puazo M."/>
            <person name="Qu C."/>
            <person name="Quiroz J."/>
            <person name="Raj R."/>
            <person name="Weissenberger G."/>
            <person name="Xin Y."/>
            <person name="Zou X."/>
            <person name="Han Y."/>
            <person name="Richards S."/>
            <person name="Worley K."/>
            <person name="Muzny D."/>
            <person name="Gibbs R."/>
        </authorList>
    </citation>
    <scope>NUCLEOTIDE SEQUENCE</scope>
    <source>
        <strain evidence="8">Sampled in the wild</strain>
    </source>
</reference>
<evidence type="ECO:0000313" key="9">
    <source>
        <dbReference type="Proteomes" id="UP000792457"/>
    </source>
</evidence>
<dbReference type="PANTHER" id="PTHR19139:SF199">
    <property type="entry name" value="MIP17260P"/>
    <property type="match status" value="1"/>
</dbReference>
<feature type="transmembrane region" description="Helical" evidence="7">
    <location>
        <begin position="205"/>
        <end position="225"/>
    </location>
</feature>
<dbReference type="SUPFAM" id="SSF81338">
    <property type="entry name" value="Aquaporin-like"/>
    <property type="match status" value="1"/>
</dbReference>
<evidence type="ECO:0000256" key="5">
    <source>
        <dbReference type="ARBA" id="ARBA00023136"/>
    </source>
</evidence>
<dbReference type="Gene3D" id="1.20.1080.10">
    <property type="entry name" value="Glycerol uptake facilitator protein"/>
    <property type="match status" value="1"/>
</dbReference>
<sequence>MPKTSQHFARGVHRSVVPQLLRMCVDRIVGGWERTNRCADFFGLRPCWSWDHSGWLLKLFQAIGHVSGGHINPAVTCAMMATNNTPIIRGLLYIIVQCLGAVAGSGILRALTPNEIGGNLGTTLLHADLSAPQAFGMEFFLGFILLLVVFAVCDPLRNLGNNAPLAIGFAILVGHLAAIPYTGSSMNPARSFGSSVISGHWEDHWIYWIGPILGGIVAGLVYTYVFAMKAPHEEEVERRTEVFIFNFEVYIIQTSRK</sequence>
<dbReference type="GO" id="GO:0005886">
    <property type="term" value="C:plasma membrane"/>
    <property type="evidence" value="ECO:0007669"/>
    <property type="project" value="TreeGrafter"/>
</dbReference>
<accession>A0A8K0JV23</accession>
<keyword evidence="9" id="KW-1185">Reference proteome</keyword>
<keyword evidence="6" id="KW-0813">Transport</keyword>
<evidence type="ECO:0000256" key="2">
    <source>
        <dbReference type="ARBA" id="ARBA00006175"/>
    </source>
</evidence>
<evidence type="ECO:0000256" key="1">
    <source>
        <dbReference type="ARBA" id="ARBA00004141"/>
    </source>
</evidence>
<gene>
    <name evidence="8" type="ORF">J437_LFUL003509</name>
</gene>
<keyword evidence="5 7" id="KW-0472">Membrane</keyword>
<feature type="transmembrane region" description="Helical" evidence="7">
    <location>
        <begin position="131"/>
        <end position="153"/>
    </location>
</feature>